<organism evidence="7">
    <name type="scientific">Polymorphospora rubra</name>
    <dbReference type="NCBI Taxonomy" id="338584"/>
    <lineage>
        <taxon>Bacteria</taxon>
        <taxon>Bacillati</taxon>
        <taxon>Actinomycetota</taxon>
        <taxon>Actinomycetes</taxon>
        <taxon>Micromonosporales</taxon>
        <taxon>Micromonosporaceae</taxon>
        <taxon>Polymorphospora</taxon>
    </lineage>
</organism>
<dbReference type="RefSeq" id="WP_246567770.1">
    <property type="nucleotide sequence ID" value="NZ_AP023359.1"/>
</dbReference>
<dbReference type="AlphaFoldDB" id="A0A146J7W3"/>
<evidence type="ECO:0000256" key="1">
    <source>
        <dbReference type="ARBA" id="ARBA00004651"/>
    </source>
</evidence>
<dbReference type="InterPro" id="IPR036259">
    <property type="entry name" value="MFS_trans_sf"/>
</dbReference>
<keyword evidence="2 5" id="KW-0812">Transmembrane</keyword>
<dbReference type="InterPro" id="IPR020846">
    <property type="entry name" value="MFS_dom"/>
</dbReference>
<feature type="transmembrane region" description="Helical" evidence="5">
    <location>
        <begin position="257"/>
        <end position="280"/>
    </location>
</feature>
<evidence type="ECO:0000256" key="3">
    <source>
        <dbReference type="ARBA" id="ARBA00022989"/>
    </source>
</evidence>
<evidence type="ECO:0000259" key="6">
    <source>
        <dbReference type="PROSITE" id="PS50850"/>
    </source>
</evidence>
<feature type="transmembrane region" description="Helical" evidence="5">
    <location>
        <begin position="128"/>
        <end position="147"/>
    </location>
</feature>
<feature type="transmembrane region" description="Helical" evidence="5">
    <location>
        <begin position="30"/>
        <end position="54"/>
    </location>
</feature>
<protein>
    <submittedName>
        <fullName evidence="8">MFS transporter</fullName>
    </submittedName>
    <submittedName>
        <fullName evidence="7">Major facilitator superfamily MFS_1</fullName>
    </submittedName>
</protein>
<evidence type="ECO:0000313" key="7">
    <source>
        <dbReference type="EMBL" id="BAU79595.1"/>
    </source>
</evidence>
<dbReference type="EMBL" id="LC144914">
    <property type="protein sequence ID" value="BAU79595.1"/>
    <property type="molecule type" value="Genomic_DNA"/>
</dbReference>
<dbReference type="SUPFAM" id="SSF103473">
    <property type="entry name" value="MFS general substrate transporter"/>
    <property type="match status" value="1"/>
</dbReference>
<evidence type="ECO:0000256" key="2">
    <source>
        <dbReference type="ARBA" id="ARBA00022692"/>
    </source>
</evidence>
<dbReference type="Pfam" id="PF13347">
    <property type="entry name" value="MFS_2"/>
    <property type="match status" value="1"/>
</dbReference>
<accession>A0A146J7W3</accession>
<feature type="transmembrane region" description="Helical" evidence="5">
    <location>
        <begin position="168"/>
        <end position="189"/>
    </location>
</feature>
<feature type="transmembrane region" description="Helical" evidence="5">
    <location>
        <begin position="201"/>
        <end position="221"/>
    </location>
</feature>
<feature type="transmembrane region" description="Helical" evidence="5">
    <location>
        <begin position="292"/>
        <end position="311"/>
    </location>
</feature>
<comment type="subcellular location">
    <subcellularLocation>
        <location evidence="1">Cell membrane</location>
        <topology evidence="1">Multi-pass membrane protein</topology>
    </subcellularLocation>
</comment>
<keyword evidence="4 5" id="KW-0472">Membrane</keyword>
<keyword evidence="9" id="KW-1185">Reference proteome</keyword>
<evidence type="ECO:0000313" key="8">
    <source>
        <dbReference type="EMBL" id="BCJ68826.1"/>
    </source>
</evidence>
<dbReference type="GO" id="GO:0008643">
    <property type="term" value="P:carbohydrate transport"/>
    <property type="evidence" value="ECO:0007669"/>
    <property type="project" value="InterPro"/>
</dbReference>
<feature type="transmembrane region" description="Helical" evidence="5">
    <location>
        <begin position="343"/>
        <end position="363"/>
    </location>
</feature>
<dbReference type="PROSITE" id="PS50850">
    <property type="entry name" value="MFS"/>
    <property type="match status" value="1"/>
</dbReference>
<feature type="domain" description="Major facilitator superfamily (MFS) profile" evidence="6">
    <location>
        <begin position="29"/>
        <end position="454"/>
    </location>
</feature>
<proteinExistence type="predicted"/>
<evidence type="ECO:0000256" key="4">
    <source>
        <dbReference type="ARBA" id="ARBA00023136"/>
    </source>
</evidence>
<dbReference type="KEGG" id="pry:Prubr_58470"/>
<feature type="transmembrane region" description="Helical" evidence="5">
    <location>
        <begin position="432"/>
        <end position="451"/>
    </location>
</feature>
<dbReference type="GO" id="GO:0015293">
    <property type="term" value="F:symporter activity"/>
    <property type="evidence" value="ECO:0007669"/>
    <property type="project" value="InterPro"/>
</dbReference>
<feature type="transmembrane region" description="Helical" evidence="5">
    <location>
        <begin position="403"/>
        <end position="420"/>
    </location>
</feature>
<feature type="transmembrane region" description="Helical" evidence="5">
    <location>
        <begin position="320"/>
        <end position="337"/>
    </location>
</feature>
<feature type="transmembrane region" description="Helical" evidence="5">
    <location>
        <begin position="60"/>
        <end position="80"/>
    </location>
</feature>
<evidence type="ECO:0000256" key="5">
    <source>
        <dbReference type="SAM" id="Phobius"/>
    </source>
</evidence>
<dbReference type="Proteomes" id="UP000680866">
    <property type="component" value="Chromosome"/>
</dbReference>
<evidence type="ECO:0000313" key="9">
    <source>
        <dbReference type="Proteomes" id="UP000680866"/>
    </source>
</evidence>
<dbReference type="PANTHER" id="PTHR11328:SF24">
    <property type="entry name" value="MAJOR FACILITATOR SUPERFAMILY (MFS) PROFILE DOMAIN-CONTAINING PROTEIN"/>
    <property type="match status" value="1"/>
</dbReference>
<gene>
    <name evidence="7" type="primary">thgA</name>
    <name evidence="8" type="ORF">Prubr_58470</name>
</gene>
<feature type="transmembrane region" description="Helical" evidence="5">
    <location>
        <begin position="101"/>
        <end position="122"/>
    </location>
</feature>
<dbReference type="GO" id="GO:0005886">
    <property type="term" value="C:plasma membrane"/>
    <property type="evidence" value="ECO:0007669"/>
    <property type="project" value="UniProtKB-SubCell"/>
</dbReference>
<name>A0A146J7W3_9ACTN</name>
<keyword evidence="3 5" id="KW-1133">Transmembrane helix</keyword>
<dbReference type="EMBL" id="AP023359">
    <property type="protein sequence ID" value="BCJ68826.1"/>
    <property type="molecule type" value="Genomic_DNA"/>
</dbReference>
<reference evidence="7" key="1">
    <citation type="submission" date="2016-04" db="EMBL/GenBank/DDBJ databases">
        <title>Biosynthesis of trehangelin in Polymorphospora rubra K07-0510: identification of metabolic pathway for angelate.</title>
        <authorList>
            <person name="Inahashi Y."/>
            <person name="Shiraishi T."/>
            <person name="Palm K."/>
            <person name="Takahashi Y."/>
            <person name="Omura S."/>
            <person name="Kuzuyama T."/>
            <person name="Nakashima T."/>
        </authorList>
    </citation>
    <scope>NUCLEOTIDE SEQUENCE</scope>
    <source>
        <strain evidence="7">K07-0510</strain>
    </source>
</reference>
<dbReference type="InterPro" id="IPR039672">
    <property type="entry name" value="MFS_2"/>
</dbReference>
<reference evidence="8" key="2">
    <citation type="submission" date="2020-08" db="EMBL/GenBank/DDBJ databases">
        <title>Whole genome shotgun sequence of Polymorphospora rubra NBRC 101157.</title>
        <authorList>
            <person name="Komaki H."/>
            <person name="Tamura T."/>
        </authorList>
    </citation>
    <scope>NUCLEOTIDE SEQUENCE</scope>
    <source>
        <strain evidence="8">NBRC 101157</strain>
    </source>
</reference>
<sequence length="464" mass="47689">MAVTGVTSAGGRATATPAGSAPVRLPTAGLLSFATGSVGMGVWVTVPGLLLLYFLTDVLAVPPLLAGLALLLPSVVDVLLHPFVGHLSDADLARRGHRRRLMLVGCALALAFVAMFAVPGQLRGIPAAVWVAVAFVAGNLLFAAYQVPYLATPADLAIGYHERTRLMGFRMVVLTVGILLSGVLAPLLAGGDDPARSGYTLMAVVLAVAMVVTMLVGIGGVRRLRAAAPPPAASVAGRPPPGLRTLLRALRDRQFRWLVVSYLAMATTTNLVLAAVPYFAEYELRRPGLTTVLVAAFVAPALLATPVWVVVARRLGKQRGLLVAQAAFVAGCLVLALGRTAGLGTLVAAVAVLGVAFAAMQLLPFSMVPDVVRASGADGTSRAGSYTGVWTAVEAAGGALGPYVYAACLAVGGFVASGAGEVVVQSDTALTMIRYGFGLVPAALMLVALFAQSRYTLDRTATLT</sequence>
<dbReference type="PANTHER" id="PTHR11328">
    <property type="entry name" value="MAJOR FACILITATOR SUPERFAMILY DOMAIN-CONTAINING PROTEIN"/>
    <property type="match status" value="1"/>
</dbReference>
<dbReference type="Gene3D" id="1.20.1250.20">
    <property type="entry name" value="MFS general substrate transporter like domains"/>
    <property type="match status" value="2"/>
</dbReference>